<dbReference type="Pfam" id="PF18922">
    <property type="entry name" value="DUF5672"/>
    <property type="match status" value="1"/>
</dbReference>
<protein>
    <recommendedName>
        <fullName evidence="2">DUF5672 domain-containing protein</fullName>
    </recommendedName>
</protein>
<evidence type="ECO:0000313" key="3">
    <source>
        <dbReference type="EMBL" id="TVY17422.1"/>
    </source>
</evidence>
<name>A0A8T9BGM5_9HELO</name>
<keyword evidence="1" id="KW-0812">Transmembrane</keyword>
<evidence type="ECO:0000256" key="1">
    <source>
        <dbReference type="SAM" id="Phobius"/>
    </source>
</evidence>
<comment type="caution">
    <text evidence="3">The sequence shown here is derived from an EMBL/GenBank/DDBJ whole genome shotgun (WGS) entry which is preliminary data.</text>
</comment>
<keyword evidence="1" id="KW-0472">Membrane</keyword>
<dbReference type="Proteomes" id="UP000469559">
    <property type="component" value="Unassembled WGS sequence"/>
</dbReference>
<organism evidence="3 4">
    <name type="scientific">Lachnellula arida</name>
    <dbReference type="NCBI Taxonomy" id="1316785"/>
    <lineage>
        <taxon>Eukaryota</taxon>
        <taxon>Fungi</taxon>
        <taxon>Dikarya</taxon>
        <taxon>Ascomycota</taxon>
        <taxon>Pezizomycotina</taxon>
        <taxon>Leotiomycetes</taxon>
        <taxon>Helotiales</taxon>
        <taxon>Lachnaceae</taxon>
        <taxon>Lachnellula</taxon>
    </lineage>
</organism>
<keyword evidence="1" id="KW-1133">Transmembrane helix</keyword>
<sequence length="339" mass="37427">MAIFGSARNTRSVKLENDPPRLKFILGKRLFFVFSAVSLLVIIWTVRLPLPTPDFLSNTPASSNVEGSTTPEATFTSFLQPSATPISSFAVAVPTTGKNVAAIVEARPLDTLVPLLLHFSTVLGPEWPVHVFTGQTTIPASLPLRRAITSGRITIRLLPPNTEFKNHHDVSQFLTEPWLWEALAPAGHVLLFQADSILCANAPMRVDDFLEYDFVGAPINPNIGSGDAGMNGGLSLRNRQTTLDIIAAFSWIDELNAATGYDPKGVFEDQWFYQKLTAMGATLPDPETAKRFSVESIWYDTPVAFHKIAGWNMDRVEEIDRYCPEHRLATNLPIPEIVN</sequence>
<evidence type="ECO:0000313" key="4">
    <source>
        <dbReference type="Proteomes" id="UP000469559"/>
    </source>
</evidence>
<proteinExistence type="predicted"/>
<dbReference type="InterPro" id="IPR043729">
    <property type="entry name" value="DUF5672"/>
</dbReference>
<gene>
    <name evidence="3" type="ORF">LARI1_G005972</name>
</gene>
<feature type="transmembrane region" description="Helical" evidence="1">
    <location>
        <begin position="30"/>
        <end position="50"/>
    </location>
</feature>
<dbReference type="EMBL" id="QGMF01000257">
    <property type="protein sequence ID" value="TVY17422.1"/>
    <property type="molecule type" value="Genomic_DNA"/>
</dbReference>
<feature type="domain" description="DUF5672" evidence="2">
    <location>
        <begin position="153"/>
        <end position="306"/>
    </location>
</feature>
<reference evidence="3 4" key="1">
    <citation type="submission" date="2018-05" db="EMBL/GenBank/DDBJ databases">
        <title>Whole genome sequencing for identification of molecular markers to develop diagnostic detection tools for the regulated plant pathogen Lachnellula willkommii.</title>
        <authorList>
            <person name="Giroux E."/>
            <person name="Bilodeau G."/>
        </authorList>
    </citation>
    <scope>NUCLEOTIDE SEQUENCE [LARGE SCALE GENOMIC DNA]</scope>
    <source>
        <strain evidence="3 4">CBS 203.66</strain>
    </source>
</reference>
<dbReference type="AlphaFoldDB" id="A0A8T9BGM5"/>
<dbReference type="OrthoDB" id="10025998at2759"/>
<evidence type="ECO:0000259" key="2">
    <source>
        <dbReference type="Pfam" id="PF18922"/>
    </source>
</evidence>
<accession>A0A8T9BGM5</accession>
<keyword evidence="4" id="KW-1185">Reference proteome</keyword>